<evidence type="ECO:0000256" key="2">
    <source>
        <dbReference type="ARBA" id="ARBA00013147"/>
    </source>
</evidence>
<dbReference type="RefSeq" id="WP_379805490.1">
    <property type="nucleotide sequence ID" value="NZ_JBHUOL010000011.1"/>
</dbReference>
<evidence type="ECO:0000256" key="5">
    <source>
        <dbReference type="ARBA" id="ARBA00023222"/>
    </source>
</evidence>
<dbReference type="Gene3D" id="3.30.70.260">
    <property type="match status" value="1"/>
</dbReference>
<protein>
    <recommendedName>
        <fullName evidence="2">prephenate dehydratase</fullName>
        <ecNumber evidence="2">4.2.1.51</ecNumber>
    </recommendedName>
</protein>
<organism evidence="10 11">
    <name type="scientific">Flavobacterium ardleyense</name>
    <dbReference type="NCBI Taxonomy" id="2038737"/>
    <lineage>
        <taxon>Bacteria</taxon>
        <taxon>Pseudomonadati</taxon>
        <taxon>Bacteroidota</taxon>
        <taxon>Flavobacteriia</taxon>
        <taxon>Flavobacteriales</taxon>
        <taxon>Flavobacteriaceae</taxon>
        <taxon>Flavobacterium</taxon>
    </lineage>
</organism>
<feature type="domain" description="ACT" evidence="9">
    <location>
        <begin position="194"/>
        <end position="270"/>
    </location>
</feature>
<evidence type="ECO:0000313" key="11">
    <source>
        <dbReference type="Proteomes" id="UP001597549"/>
    </source>
</evidence>
<dbReference type="CDD" id="cd04905">
    <property type="entry name" value="ACT_CM-PDT"/>
    <property type="match status" value="1"/>
</dbReference>
<comment type="pathway">
    <text evidence="1">Amino-acid biosynthesis; L-phenylalanine biosynthesis; phenylpyruvate from prephenate: step 1/1.</text>
</comment>
<evidence type="ECO:0000259" key="9">
    <source>
        <dbReference type="PROSITE" id="PS51671"/>
    </source>
</evidence>
<keyword evidence="11" id="KW-1185">Reference proteome</keyword>
<sequence>MEIKVAIQGILGSFHHQVAEKLYPKSVSIQECMTFNSLVNSILGGDAAIGIMALENSIAGSILPNYNLIDENDLQIIGEHYLDIDMNLMALKDQKIEDISEVHSHPIALLQCAVFFNKHPHIKIIESVDTAETAQRIKNNNLKGIAAVASSVAAEMYDLEILEKNIHTIKTNKTRFVIVKKNSEITLDNVNKASVKFSLLDTPGNLASILNVLNDFGLNVTKIQSVPIIQKPFEYAFFVDFIFKEYDSFLEVKSILETMTWELKLLGVYKNGNV</sequence>
<dbReference type="PANTHER" id="PTHR21022:SF19">
    <property type="entry name" value="PREPHENATE DEHYDRATASE-RELATED"/>
    <property type="match status" value="1"/>
</dbReference>
<dbReference type="InterPro" id="IPR002912">
    <property type="entry name" value="ACT_dom"/>
</dbReference>
<name>A0ABW5Z6Z3_9FLAO</name>
<keyword evidence="5" id="KW-0584">Phenylalanine biosynthesis</keyword>
<comment type="caution">
    <text evidence="10">The sequence shown here is derived from an EMBL/GenBank/DDBJ whole genome shotgun (WGS) entry which is preliminary data.</text>
</comment>
<keyword evidence="6" id="KW-0456">Lyase</keyword>
<dbReference type="Proteomes" id="UP001597549">
    <property type="component" value="Unassembled WGS sequence"/>
</dbReference>
<comment type="catalytic activity">
    <reaction evidence="7">
        <text>prephenate + H(+) = 3-phenylpyruvate + CO2 + H2O</text>
        <dbReference type="Rhea" id="RHEA:21648"/>
        <dbReference type="ChEBI" id="CHEBI:15377"/>
        <dbReference type="ChEBI" id="CHEBI:15378"/>
        <dbReference type="ChEBI" id="CHEBI:16526"/>
        <dbReference type="ChEBI" id="CHEBI:18005"/>
        <dbReference type="ChEBI" id="CHEBI:29934"/>
        <dbReference type="EC" id="4.2.1.51"/>
    </reaction>
</comment>
<dbReference type="PROSITE" id="PS51671">
    <property type="entry name" value="ACT"/>
    <property type="match status" value="1"/>
</dbReference>
<accession>A0ABW5Z6Z3</accession>
<evidence type="ECO:0000256" key="7">
    <source>
        <dbReference type="ARBA" id="ARBA00047848"/>
    </source>
</evidence>
<evidence type="ECO:0000256" key="3">
    <source>
        <dbReference type="ARBA" id="ARBA00022605"/>
    </source>
</evidence>
<dbReference type="PROSITE" id="PS51171">
    <property type="entry name" value="PREPHENATE_DEHYDR_3"/>
    <property type="match status" value="1"/>
</dbReference>
<gene>
    <name evidence="10" type="ORF">ACFSX9_05565</name>
</gene>
<evidence type="ECO:0000313" key="10">
    <source>
        <dbReference type="EMBL" id="MFD2908198.1"/>
    </source>
</evidence>
<dbReference type="SUPFAM" id="SSF53850">
    <property type="entry name" value="Periplasmic binding protein-like II"/>
    <property type="match status" value="1"/>
</dbReference>
<evidence type="ECO:0000256" key="1">
    <source>
        <dbReference type="ARBA" id="ARBA00004741"/>
    </source>
</evidence>
<dbReference type="PANTHER" id="PTHR21022">
    <property type="entry name" value="PREPHENATE DEHYDRATASE P PROTEIN"/>
    <property type="match status" value="1"/>
</dbReference>
<reference evidence="11" key="1">
    <citation type="journal article" date="2019" name="Int. J. Syst. Evol. Microbiol.">
        <title>The Global Catalogue of Microorganisms (GCM) 10K type strain sequencing project: providing services to taxonomists for standard genome sequencing and annotation.</title>
        <authorList>
            <consortium name="The Broad Institute Genomics Platform"/>
            <consortium name="The Broad Institute Genome Sequencing Center for Infectious Disease"/>
            <person name="Wu L."/>
            <person name="Ma J."/>
        </authorList>
    </citation>
    <scope>NUCLEOTIDE SEQUENCE [LARGE SCALE GENOMIC DNA]</scope>
    <source>
        <strain evidence="11">KCTC 52644</strain>
    </source>
</reference>
<dbReference type="CDD" id="cd13631">
    <property type="entry name" value="PBP2_Ct-PDT_like"/>
    <property type="match status" value="1"/>
</dbReference>
<dbReference type="Pfam" id="PF00800">
    <property type="entry name" value="PDT"/>
    <property type="match status" value="1"/>
</dbReference>
<evidence type="ECO:0000259" key="8">
    <source>
        <dbReference type="PROSITE" id="PS51171"/>
    </source>
</evidence>
<feature type="domain" description="Prephenate dehydratase" evidence="8">
    <location>
        <begin position="4"/>
        <end position="181"/>
    </location>
</feature>
<evidence type="ECO:0000256" key="6">
    <source>
        <dbReference type="ARBA" id="ARBA00023239"/>
    </source>
</evidence>
<keyword evidence="3" id="KW-0028">Amino-acid biosynthesis</keyword>
<dbReference type="Gene3D" id="3.40.190.10">
    <property type="entry name" value="Periplasmic binding protein-like II"/>
    <property type="match status" value="2"/>
</dbReference>
<dbReference type="SUPFAM" id="SSF55021">
    <property type="entry name" value="ACT-like"/>
    <property type="match status" value="1"/>
</dbReference>
<proteinExistence type="predicted"/>
<dbReference type="EC" id="4.2.1.51" evidence="2"/>
<dbReference type="InterPro" id="IPR045865">
    <property type="entry name" value="ACT-like_dom_sf"/>
</dbReference>
<dbReference type="InterPro" id="IPR001086">
    <property type="entry name" value="Preph_deHydtase"/>
</dbReference>
<dbReference type="EMBL" id="JBHUOL010000011">
    <property type="protein sequence ID" value="MFD2908198.1"/>
    <property type="molecule type" value="Genomic_DNA"/>
</dbReference>
<keyword evidence="4" id="KW-0057">Aromatic amino acid biosynthesis</keyword>
<evidence type="ECO:0000256" key="4">
    <source>
        <dbReference type="ARBA" id="ARBA00023141"/>
    </source>
</evidence>